<keyword evidence="2" id="KW-1185">Reference proteome</keyword>
<accession>A0ABS8CQ51</accession>
<protein>
    <submittedName>
        <fullName evidence="1">Uncharacterized protein</fullName>
    </submittedName>
</protein>
<organism evidence="1 2">
    <name type="scientific">Pseudogemmobacter faecipullorum</name>
    <dbReference type="NCBI Taxonomy" id="2755041"/>
    <lineage>
        <taxon>Bacteria</taxon>
        <taxon>Pseudomonadati</taxon>
        <taxon>Pseudomonadota</taxon>
        <taxon>Alphaproteobacteria</taxon>
        <taxon>Rhodobacterales</taxon>
        <taxon>Paracoccaceae</taxon>
        <taxon>Pseudogemmobacter</taxon>
    </lineage>
</organism>
<reference evidence="1 2" key="1">
    <citation type="submission" date="2020-07" db="EMBL/GenBank/DDBJ databases">
        <title>Pseudogemmobacter sp. nov., isolated from poultry manure in Taiwan.</title>
        <authorList>
            <person name="Lin S.-Y."/>
            <person name="Tang Y.-S."/>
            <person name="Young C.-C."/>
        </authorList>
    </citation>
    <scope>NUCLEOTIDE SEQUENCE [LARGE SCALE GENOMIC DNA]</scope>
    <source>
        <strain evidence="1 2">CC-YST710</strain>
    </source>
</reference>
<proteinExistence type="predicted"/>
<evidence type="ECO:0000313" key="2">
    <source>
        <dbReference type="Proteomes" id="UP001198571"/>
    </source>
</evidence>
<comment type="caution">
    <text evidence="1">The sequence shown here is derived from an EMBL/GenBank/DDBJ whole genome shotgun (WGS) entry which is preliminary data.</text>
</comment>
<dbReference type="RefSeq" id="WP_226936960.1">
    <property type="nucleotide sequence ID" value="NZ_JACDXX010000017.1"/>
</dbReference>
<name>A0ABS8CQ51_9RHOB</name>
<evidence type="ECO:0000313" key="1">
    <source>
        <dbReference type="EMBL" id="MCB5411488.1"/>
    </source>
</evidence>
<dbReference type="EMBL" id="JACDXX010000017">
    <property type="protein sequence ID" value="MCB5411488.1"/>
    <property type="molecule type" value="Genomic_DNA"/>
</dbReference>
<sequence>MGQKWTTAHMLACRDAEGQLARVYHQIDATDGDIAPDERFVLGNGELVERLEYPLDAYLRENGETLSGPGISLA</sequence>
<gene>
    <name evidence="1" type="ORF">H0485_15970</name>
</gene>
<dbReference type="Proteomes" id="UP001198571">
    <property type="component" value="Unassembled WGS sequence"/>
</dbReference>